<keyword evidence="1" id="KW-0175">Coiled coil</keyword>
<dbReference type="EMBL" id="NUPM01000007">
    <property type="protein sequence ID" value="PGZ03325.1"/>
    <property type="molecule type" value="Genomic_DNA"/>
</dbReference>
<dbReference type="AlphaFoldDB" id="A0AB36VBH6"/>
<evidence type="ECO:0000313" key="2">
    <source>
        <dbReference type="EMBL" id="PGZ03325.1"/>
    </source>
</evidence>
<dbReference type="RefSeq" id="WP_098684133.1">
    <property type="nucleotide sequence ID" value="NZ_JBNNPI010000002.1"/>
</dbReference>
<feature type="coiled-coil region" evidence="1">
    <location>
        <begin position="56"/>
        <end position="83"/>
    </location>
</feature>
<gene>
    <name evidence="2" type="ORF">COE48_13525</name>
</gene>
<evidence type="ECO:0000313" key="3">
    <source>
        <dbReference type="Proteomes" id="UP000223445"/>
    </source>
</evidence>
<dbReference type="Proteomes" id="UP000223445">
    <property type="component" value="Unassembled WGS sequence"/>
</dbReference>
<protein>
    <recommendedName>
        <fullName evidence="4">DUF1642 domain-containing protein</fullName>
    </recommendedName>
</protein>
<evidence type="ECO:0000256" key="1">
    <source>
        <dbReference type="SAM" id="Coils"/>
    </source>
</evidence>
<evidence type="ECO:0008006" key="4">
    <source>
        <dbReference type="Google" id="ProtNLM"/>
    </source>
</evidence>
<accession>A0AB36VBH6</accession>
<reference evidence="2 3" key="1">
    <citation type="submission" date="2017-09" db="EMBL/GenBank/DDBJ databases">
        <title>Large-scale bioinformatics analysis of Bacillus genomes uncovers conserved roles of natural products in bacterial physiology.</title>
        <authorList>
            <consortium name="Agbiome Team Llc"/>
            <person name="Bleich R.M."/>
            <person name="Grubbs K.J."/>
            <person name="Santa Maria K.C."/>
            <person name="Allen S.E."/>
            <person name="Farag S."/>
            <person name="Shank E.A."/>
            <person name="Bowers A."/>
        </authorList>
    </citation>
    <scope>NUCLEOTIDE SEQUENCE [LARGE SCALE GENOMIC DNA]</scope>
    <source>
        <strain evidence="2 3">AFS030179</strain>
    </source>
</reference>
<comment type="caution">
    <text evidence="2">The sequence shown here is derived from an EMBL/GenBank/DDBJ whole genome shotgun (WGS) entry which is preliminary data.</text>
</comment>
<proteinExistence type="predicted"/>
<name>A0AB36VBH6_BACTU</name>
<feature type="coiled-coil region" evidence="1">
    <location>
        <begin position="175"/>
        <end position="202"/>
    </location>
</feature>
<organism evidence="2 3">
    <name type="scientific">Bacillus thuringiensis</name>
    <dbReference type="NCBI Taxonomy" id="1428"/>
    <lineage>
        <taxon>Bacteria</taxon>
        <taxon>Bacillati</taxon>
        <taxon>Bacillota</taxon>
        <taxon>Bacilli</taxon>
        <taxon>Bacillales</taxon>
        <taxon>Bacillaceae</taxon>
        <taxon>Bacillus</taxon>
        <taxon>Bacillus cereus group</taxon>
    </lineage>
</organism>
<sequence length="208" mass="24700">MNFDEQIVEKKQQKQKLLDAMEIKKEIFLEELIKFTSSWFEKETLSTIKDNPEKVIALGEDKARELKGNLKELKEKSPELVQQYLEDKDFWWHTNEDSVSHYNSHRLMNKHEEQIKLMFGELGNILIQYGIESASSGHGTNYSSNWHFVDYNRKKVKYGYGLAFPSELIDITNGYRELIMETQDINREVEELEENKKKDNVEEWWASL</sequence>